<dbReference type="InterPro" id="IPR001279">
    <property type="entry name" value="Metallo-B-lactamas"/>
</dbReference>
<dbReference type="SMART" id="SM00849">
    <property type="entry name" value="Lactamase_B"/>
    <property type="match status" value="1"/>
</dbReference>
<accession>A0A3M8HCY9</accession>
<name>A0A3M8HCY9_9BACI</name>
<keyword evidence="3" id="KW-1185">Reference proteome</keyword>
<dbReference type="SUPFAM" id="SSF56281">
    <property type="entry name" value="Metallo-hydrolase/oxidoreductase"/>
    <property type="match status" value="1"/>
</dbReference>
<feature type="domain" description="Metallo-beta-lactamase" evidence="1">
    <location>
        <begin position="38"/>
        <end position="249"/>
    </location>
</feature>
<evidence type="ECO:0000313" key="2">
    <source>
        <dbReference type="EMBL" id="RND00336.1"/>
    </source>
</evidence>
<dbReference type="OrthoDB" id="9802248at2"/>
<evidence type="ECO:0000259" key="1">
    <source>
        <dbReference type="SMART" id="SM00849"/>
    </source>
</evidence>
<dbReference type="PANTHER" id="PTHR42951">
    <property type="entry name" value="METALLO-BETA-LACTAMASE DOMAIN-CONTAINING"/>
    <property type="match status" value="1"/>
</dbReference>
<dbReference type="Proteomes" id="UP000279909">
    <property type="component" value="Unassembled WGS sequence"/>
</dbReference>
<dbReference type="CDD" id="cd07721">
    <property type="entry name" value="yflN-like_MBL-fold"/>
    <property type="match status" value="1"/>
</dbReference>
<dbReference type="GO" id="GO:0016787">
    <property type="term" value="F:hydrolase activity"/>
    <property type="evidence" value="ECO:0007669"/>
    <property type="project" value="UniProtKB-KW"/>
</dbReference>
<sequence>MSEQMNYGEDYKFIPVTSVMSGLGQEVTPDIYSLTIQVVNLCMVGNTNHSQAWTLIDAGMPKSAEKIIHEAENRFGADARPNAIVLTHGHFDHVGAIIELIEHWDVPVYAHELEIPYLTGVKSYPEPDSTVEGGLVAKMSPYFPNEPINLGSHVKPLPSDGTVPSMLEWQWIHTPGHSPGHVSFYRQSDGALIAGDAFVTVKQESLFKTLVQDQEISGPPRYFTTDWQQAWDSVKTLSDLKPQIAITGHGMPMKGQELTENLTKLAIDFDVIAIPKHGRYVDGSQN</sequence>
<protein>
    <submittedName>
        <fullName evidence="2">MBL fold metallo-hydrolase</fullName>
    </submittedName>
</protein>
<proteinExistence type="predicted"/>
<dbReference type="EMBL" id="RHLQ01000008">
    <property type="protein sequence ID" value="RND00336.1"/>
    <property type="molecule type" value="Genomic_DNA"/>
</dbReference>
<dbReference type="InterPro" id="IPR036866">
    <property type="entry name" value="RibonucZ/Hydroxyglut_hydro"/>
</dbReference>
<gene>
    <name evidence="2" type="ORF">EC501_04825</name>
</gene>
<comment type="caution">
    <text evidence="2">The sequence shown here is derived from an EMBL/GenBank/DDBJ whole genome shotgun (WGS) entry which is preliminary data.</text>
</comment>
<dbReference type="AlphaFoldDB" id="A0A3M8HCY9"/>
<evidence type="ECO:0000313" key="3">
    <source>
        <dbReference type="Proteomes" id="UP000279909"/>
    </source>
</evidence>
<dbReference type="Gene3D" id="3.60.15.10">
    <property type="entry name" value="Ribonuclease Z/Hydroxyacylglutathione hydrolase-like"/>
    <property type="match status" value="1"/>
</dbReference>
<organism evidence="2 3">
    <name type="scientific">Lysinibacillus halotolerans</name>
    <dbReference type="NCBI Taxonomy" id="1368476"/>
    <lineage>
        <taxon>Bacteria</taxon>
        <taxon>Bacillati</taxon>
        <taxon>Bacillota</taxon>
        <taxon>Bacilli</taxon>
        <taxon>Bacillales</taxon>
        <taxon>Bacillaceae</taxon>
        <taxon>Lysinibacillus</taxon>
    </lineage>
</organism>
<dbReference type="PANTHER" id="PTHR42951:SF17">
    <property type="entry name" value="METALLO-BETA-LACTAMASE DOMAIN-CONTAINING PROTEIN"/>
    <property type="match status" value="1"/>
</dbReference>
<dbReference type="RefSeq" id="WP_122971170.1">
    <property type="nucleotide sequence ID" value="NZ_RHLQ01000008.1"/>
</dbReference>
<dbReference type="Pfam" id="PF00753">
    <property type="entry name" value="Lactamase_B"/>
    <property type="match status" value="1"/>
</dbReference>
<keyword evidence="2" id="KW-0378">Hydrolase</keyword>
<dbReference type="InterPro" id="IPR050855">
    <property type="entry name" value="NDM-1-like"/>
</dbReference>
<reference evidence="2 3" key="1">
    <citation type="journal article" date="2014" name="Int. J. Syst. Evol. Microbiol.">
        <title>Lysinibacillus halotolerans sp. nov., isolated from saline-alkaline soil.</title>
        <authorList>
            <person name="Kong D."/>
            <person name="Wang Y."/>
            <person name="Zhao B."/>
            <person name="Li Y."/>
            <person name="Song J."/>
            <person name="Zhai Y."/>
            <person name="Zhang C."/>
            <person name="Wang H."/>
            <person name="Chen X."/>
            <person name="Zhao B."/>
            <person name="Ruan Z."/>
        </authorList>
    </citation>
    <scope>NUCLEOTIDE SEQUENCE [LARGE SCALE GENOMIC DNA]</scope>
    <source>
        <strain evidence="2 3">MCCC 1A12703</strain>
    </source>
</reference>